<dbReference type="GO" id="GO:0005506">
    <property type="term" value="F:iron ion binding"/>
    <property type="evidence" value="ECO:0007669"/>
    <property type="project" value="InterPro"/>
</dbReference>
<dbReference type="Pfam" id="PF04362">
    <property type="entry name" value="Iron_traffic"/>
    <property type="match status" value="1"/>
</dbReference>
<reference evidence="2 3" key="1">
    <citation type="submission" date="2018-06" db="EMBL/GenBank/DDBJ databases">
        <authorList>
            <consortium name="Pathogen Informatics"/>
            <person name="Doyle S."/>
        </authorList>
    </citation>
    <scope>NUCLEOTIDE SEQUENCE [LARGE SCALE GENOMIC DNA]</scope>
    <source>
        <strain evidence="2 3">NCTC10616</strain>
    </source>
</reference>
<dbReference type="PANTHER" id="PTHR36965">
    <property type="entry name" value="FE(2+)-TRAFFICKING PROTEIN-RELATED"/>
    <property type="match status" value="1"/>
</dbReference>
<protein>
    <submittedName>
        <fullName evidence="2">Fe(2+)-trafficking protein</fullName>
    </submittedName>
</protein>
<dbReference type="EMBL" id="UGRO01000001">
    <property type="protein sequence ID" value="SUA16373.1"/>
    <property type="molecule type" value="Genomic_DNA"/>
</dbReference>
<sequence length="48" mass="5672">MARMVFCVKLNKEAEGMKFPPLPNELGKRIFENVSQEAWEAWTRTKRC</sequence>
<dbReference type="InterPro" id="IPR036766">
    <property type="entry name" value="Fe_traffick_prot_YggX_sf"/>
</dbReference>
<dbReference type="AlphaFoldDB" id="A0A378VHG8"/>
<dbReference type="Proteomes" id="UP000254193">
    <property type="component" value="Unassembled WGS sequence"/>
</dbReference>
<evidence type="ECO:0000313" key="2">
    <source>
        <dbReference type="EMBL" id="SUA16373.1"/>
    </source>
</evidence>
<keyword evidence="1" id="KW-0408">Iron</keyword>
<dbReference type="GO" id="GO:0005829">
    <property type="term" value="C:cytosol"/>
    <property type="evidence" value="ECO:0007669"/>
    <property type="project" value="TreeGrafter"/>
</dbReference>
<dbReference type="Gene3D" id="1.10.3880.10">
    <property type="entry name" value="Fe(II) trafficking protein YggX"/>
    <property type="match status" value="1"/>
</dbReference>
<dbReference type="InterPro" id="IPR007457">
    <property type="entry name" value="Fe_traffick_prot_YggX"/>
</dbReference>
<organism evidence="2 3">
    <name type="scientific">Neisseria lactamica</name>
    <dbReference type="NCBI Taxonomy" id="486"/>
    <lineage>
        <taxon>Bacteria</taxon>
        <taxon>Pseudomonadati</taxon>
        <taxon>Pseudomonadota</taxon>
        <taxon>Betaproteobacteria</taxon>
        <taxon>Neisseriales</taxon>
        <taxon>Neisseriaceae</taxon>
        <taxon>Neisseria</taxon>
    </lineage>
</organism>
<dbReference type="PANTHER" id="PTHR36965:SF1">
    <property type="entry name" value="FE(2+)-TRAFFICKING PROTEIN-RELATED"/>
    <property type="match status" value="1"/>
</dbReference>
<dbReference type="GO" id="GO:0034599">
    <property type="term" value="P:cellular response to oxidative stress"/>
    <property type="evidence" value="ECO:0007669"/>
    <property type="project" value="TreeGrafter"/>
</dbReference>
<dbReference type="SUPFAM" id="SSF111148">
    <property type="entry name" value="YggX-like"/>
    <property type="match status" value="1"/>
</dbReference>
<evidence type="ECO:0000256" key="1">
    <source>
        <dbReference type="ARBA" id="ARBA00023004"/>
    </source>
</evidence>
<keyword evidence="3" id="KW-1185">Reference proteome</keyword>
<accession>A0A378VHG8</accession>
<name>A0A378VHG8_NEILA</name>
<evidence type="ECO:0000313" key="3">
    <source>
        <dbReference type="Proteomes" id="UP000254193"/>
    </source>
</evidence>
<gene>
    <name evidence="2" type="ORF">NCTC10616_00004</name>
</gene>
<proteinExistence type="predicted"/>